<keyword evidence="10" id="KW-1185">Reference proteome</keyword>
<evidence type="ECO:0000256" key="2">
    <source>
        <dbReference type="ARBA" id="ARBA00004308"/>
    </source>
</evidence>
<keyword evidence="8" id="KW-0325">Glycoprotein</keyword>
<evidence type="ECO:0000256" key="8">
    <source>
        <dbReference type="ARBA" id="ARBA00023180"/>
    </source>
</evidence>
<dbReference type="Gene3D" id="3.90.1480.20">
    <property type="entry name" value="Glycosyl transferase family 29"/>
    <property type="match status" value="1"/>
</dbReference>
<evidence type="ECO:0000256" key="1">
    <source>
        <dbReference type="ARBA" id="ARBA00004167"/>
    </source>
</evidence>
<evidence type="ECO:0000313" key="9">
    <source>
        <dbReference type="EMBL" id="WCR06357.1"/>
    </source>
</evidence>
<sequence>MNKLQFYTARAFRDEATIASLSAPQSDLLDALNGKSVALVGNARALAQSDQGADIDAADVVIRINRAPMPEARSHGTRTDWLALAVRLSDEDLDKIAPRSTLWMSPKRKRLRHRIATGDGFYLHPLADYEALRDRLAAPPTTGAMMIDLLLRSDLSSLTLYGFDFFASQSLSGSRTAQQVPHDFSAEAAWVADMQRRDPRLRVIRPGSD</sequence>
<keyword evidence="6" id="KW-1133">Transmembrane helix</keyword>
<dbReference type="RefSeq" id="WP_271884069.1">
    <property type="nucleotide sequence ID" value="NZ_CP067136.1"/>
</dbReference>
<keyword evidence="7" id="KW-0472">Membrane</keyword>
<evidence type="ECO:0000256" key="7">
    <source>
        <dbReference type="ARBA" id="ARBA00023136"/>
    </source>
</evidence>
<evidence type="ECO:0000256" key="5">
    <source>
        <dbReference type="ARBA" id="ARBA00022692"/>
    </source>
</evidence>
<protein>
    <submittedName>
        <fullName evidence="9">Glycosyltransferase family 29 protein</fullName>
    </submittedName>
</protein>
<proteinExistence type="predicted"/>
<reference evidence="9 10" key="1">
    <citation type="submission" date="2021-01" db="EMBL/GenBank/DDBJ databases">
        <title>Biogeographic distribution of Paracoccus.</title>
        <authorList>
            <person name="Hollensteiner J."/>
            <person name="Leineberger J."/>
            <person name="Brinkhoff T."/>
            <person name="Daniel R."/>
        </authorList>
    </citation>
    <scope>NUCLEOTIDE SEQUENCE [LARGE SCALE GENOMIC DNA]</scope>
    <source>
        <strain evidence="9 10">KCTC 22803</strain>
    </source>
</reference>
<dbReference type="Pfam" id="PF00777">
    <property type="entry name" value="Glyco_transf_29"/>
    <property type="match status" value="1"/>
</dbReference>
<evidence type="ECO:0000313" key="10">
    <source>
        <dbReference type="Proteomes" id="UP001219349"/>
    </source>
</evidence>
<keyword evidence="5" id="KW-0812">Transmembrane</keyword>
<organism evidence="9 10">
    <name type="scientific">Paracoccus fistulariae</name>
    <dbReference type="NCBI Taxonomy" id="658446"/>
    <lineage>
        <taxon>Bacteria</taxon>
        <taxon>Pseudomonadati</taxon>
        <taxon>Pseudomonadota</taxon>
        <taxon>Alphaproteobacteria</taxon>
        <taxon>Rhodobacterales</taxon>
        <taxon>Paracoccaceae</taxon>
        <taxon>Paracoccus</taxon>
    </lineage>
</organism>
<evidence type="ECO:0000256" key="3">
    <source>
        <dbReference type="ARBA" id="ARBA00022676"/>
    </source>
</evidence>
<dbReference type="InterPro" id="IPR001675">
    <property type="entry name" value="Glyco_trans_29"/>
</dbReference>
<dbReference type="Proteomes" id="UP001219349">
    <property type="component" value="Chromosome"/>
</dbReference>
<dbReference type="InterPro" id="IPR038578">
    <property type="entry name" value="GT29-like_sf"/>
</dbReference>
<gene>
    <name evidence="9" type="ORF">JHX87_12745</name>
</gene>
<keyword evidence="3" id="KW-0328">Glycosyltransferase</keyword>
<evidence type="ECO:0000256" key="4">
    <source>
        <dbReference type="ARBA" id="ARBA00022679"/>
    </source>
</evidence>
<dbReference type="EMBL" id="CP067136">
    <property type="protein sequence ID" value="WCR06357.1"/>
    <property type="molecule type" value="Genomic_DNA"/>
</dbReference>
<accession>A0ABY7SIJ3</accession>
<keyword evidence="4" id="KW-0808">Transferase</keyword>
<name>A0ABY7SIJ3_9RHOB</name>
<comment type="subcellular location">
    <subcellularLocation>
        <location evidence="2">Endomembrane system</location>
    </subcellularLocation>
    <subcellularLocation>
        <location evidence="1">Membrane</location>
        <topology evidence="1">Single-pass membrane protein</topology>
    </subcellularLocation>
</comment>
<evidence type="ECO:0000256" key="6">
    <source>
        <dbReference type="ARBA" id="ARBA00022989"/>
    </source>
</evidence>